<keyword evidence="2" id="KW-0503">Monooxygenase</keyword>
<gene>
    <name evidence="2" type="ORF">GIS00_17885</name>
</gene>
<organism evidence="2 3">
    <name type="scientific">Nakamurella alba</name>
    <dbReference type="NCBI Taxonomy" id="2665158"/>
    <lineage>
        <taxon>Bacteria</taxon>
        <taxon>Bacillati</taxon>
        <taxon>Actinomycetota</taxon>
        <taxon>Actinomycetes</taxon>
        <taxon>Nakamurellales</taxon>
        <taxon>Nakamurellaceae</taxon>
        <taxon>Nakamurella</taxon>
    </lineage>
</organism>
<dbReference type="PANTHER" id="PTHR42685:SF19">
    <property type="entry name" value="POSSIBLE OXIDOREDUCTASE"/>
    <property type="match status" value="1"/>
</dbReference>
<dbReference type="InterPro" id="IPR002938">
    <property type="entry name" value="FAD-bd"/>
</dbReference>
<reference evidence="2 3" key="1">
    <citation type="submission" date="2019-11" db="EMBL/GenBank/DDBJ databases">
        <authorList>
            <person name="Jiang L.-Q."/>
        </authorList>
    </citation>
    <scope>NUCLEOTIDE SEQUENCE [LARGE SCALE GENOMIC DNA]</scope>
    <source>
        <strain evidence="2 3">YIM 132087</strain>
    </source>
</reference>
<protein>
    <submittedName>
        <fullName evidence="2">Monooxygenase</fullName>
    </submittedName>
</protein>
<dbReference type="EMBL" id="WLYK01000008">
    <property type="protein sequence ID" value="MTD15809.1"/>
    <property type="molecule type" value="Genomic_DNA"/>
</dbReference>
<accession>A0A7K1FR15</accession>
<dbReference type="Pfam" id="PF01494">
    <property type="entry name" value="FAD_binding_3"/>
    <property type="match status" value="1"/>
</dbReference>
<dbReference type="SUPFAM" id="SSF51905">
    <property type="entry name" value="FAD/NAD(P)-binding domain"/>
    <property type="match status" value="1"/>
</dbReference>
<keyword evidence="2" id="KW-0560">Oxidoreductase</keyword>
<evidence type="ECO:0000313" key="2">
    <source>
        <dbReference type="EMBL" id="MTD15809.1"/>
    </source>
</evidence>
<feature type="domain" description="FAD-binding" evidence="1">
    <location>
        <begin position="123"/>
        <end position="284"/>
    </location>
</feature>
<dbReference type="AlphaFoldDB" id="A0A7K1FR15"/>
<dbReference type="InterPro" id="IPR050407">
    <property type="entry name" value="Geranylgeranyl_reductase"/>
</dbReference>
<dbReference type="Gene3D" id="3.50.50.60">
    <property type="entry name" value="FAD/NAD(P)-binding domain"/>
    <property type="match status" value="1"/>
</dbReference>
<name>A0A7K1FR15_9ACTN</name>
<dbReference type="InterPro" id="IPR036188">
    <property type="entry name" value="FAD/NAD-bd_sf"/>
</dbReference>
<dbReference type="RefSeq" id="WP_322098088.1">
    <property type="nucleotide sequence ID" value="NZ_WLYK01000008.1"/>
</dbReference>
<keyword evidence="3" id="KW-1185">Reference proteome</keyword>
<proteinExistence type="predicted"/>
<sequence length="339" mass="35525">MSGPDLLVAGGGPIGLATALYAHRAGLAVEVLEPRTGPIDKACGEGLMPGAVADLAELGVDPAGRSFRGVAYLDGHRRVTARFRGAPGRGVRRTTLHAALAAAVADVGIPVHPVSASGVRELREGVAVGDLTAKYLIAADGLHSGVTRELGLVRRAPGSRRWGLRTHVPVAPWTDLVEVHWAAGSEAYVTPVAPDLVGIAVLTDRPGRLTDHLRDFPLLREHLGDLVAEAGPVRGAGPLRRRTVRRVHGRVLLVGDAAGYVDALTGEGLAVGLRTARAAVAAIARDRPQQYENDWRRVTLASRALTAGLLAVSRSPARRAIVPAASWLPDVFTGVVRAL</sequence>
<evidence type="ECO:0000259" key="1">
    <source>
        <dbReference type="Pfam" id="PF01494"/>
    </source>
</evidence>
<comment type="caution">
    <text evidence="2">The sequence shown here is derived from an EMBL/GenBank/DDBJ whole genome shotgun (WGS) entry which is preliminary data.</text>
</comment>
<dbReference type="Proteomes" id="UP000460221">
    <property type="component" value="Unassembled WGS sequence"/>
</dbReference>
<evidence type="ECO:0000313" key="3">
    <source>
        <dbReference type="Proteomes" id="UP000460221"/>
    </source>
</evidence>
<dbReference type="PRINTS" id="PR00420">
    <property type="entry name" value="RNGMNOXGNASE"/>
</dbReference>
<dbReference type="GO" id="GO:0004497">
    <property type="term" value="F:monooxygenase activity"/>
    <property type="evidence" value="ECO:0007669"/>
    <property type="project" value="UniProtKB-KW"/>
</dbReference>
<dbReference type="PANTHER" id="PTHR42685">
    <property type="entry name" value="GERANYLGERANYL DIPHOSPHATE REDUCTASE"/>
    <property type="match status" value="1"/>
</dbReference>
<dbReference type="GO" id="GO:0071949">
    <property type="term" value="F:FAD binding"/>
    <property type="evidence" value="ECO:0007669"/>
    <property type="project" value="InterPro"/>
</dbReference>